<feature type="chain" id="PRO_5035437254" evidence="2">
    <location>
        <begin position="24"/>
        <end position="367"/>
    </location>
</feature>
<feature type="signal peptide" evidence="2">
    <location>
        <begin position="1"/>
        <end position="23"/>
    </location>
</feature>
<keyword evidence="4" id="KW-1185">Reference proteome</keyword>
<evidence type="ECO:0000256" key="1">
    <source>
        <dbReference type="SAM" id="MobiDB-lite"/>
    </source>
</evidence>
<protein>
    <submittedName>
        <fullName evidence="3">Uncharacterized protein</fullName>
    </submittedName>
</protein>
<evidence type="ECO:0000313" key="3">
    <source>
        <dbReference type="EMBL" id="KAG7536014.1"/>
    </source>
</evidence>
<sequence>MHPITMQAHHLIALLSSALVASAAPNIFKRDYFGPAVYTGPSQADIIYTSTVMVPGRNPGNKQSGFLTIWPGISNGTGDLIQSTLDSTQISVEDCGATADQWCAMGSLFGNDANGNARQINGPMKAVSATDRIKIEYIRGAVKENGYEWDWTQVITNEVTGEYISSLVSVSGSMRGWGTATECQADCEATIDTHYYYDTKIVLESGDMSYGNTVGAGGDASFSDFTANEDGSIWTIGIITIPAMQKNSPRGDHGIIGYVATEEAPSSTDASTSTSLTTEATTTSVSTSDAATSDLFPTDAFTADALTTDAFTTDATTMASSPTSSFFCASPTTETAMQTETITETQIRTATVTKTVTKTVRAGRNRY</sequence>
<gene>
    <name evidence="3" type="ORF">FFLO_03534</name>
</gene>
<organism evidence="3 4">
    <name type="scientific">Filobasidium floriforme</name>
    <dbReference type="NCBI Taxonomy" id="5210"/>
    <lineage>
        <taxon>Eukaryota</taxon>
        <taxon>Fungi</taxon>
        <taxon>Dikarya</taxon>
        <taxon>Basidiomycota</taxon>
        <taxon>Agaricomycotina</taxon>
        <taxon>Tremellomycetes</taxon>
        <taxon>Filobasidiales</taxon>
        <taxon>Filobasidiaceae</taxon>
        <taxon>Filobasidium</taxon>
    </lineage>
</organism>
<dbReference type="Proteomes" id="UP000812966">
    <property type="component" value="Unassembled WGS sequence"/>
</dbReference>
<keyword evidence="2" id="KW-0732">Signal</keyword>
<proteinExistence type="predicted"/>
<comment type="caution">
    <text evidence="3">The sequence shown here is derived from an EMBL/GenBank/DDBJ whole genome shotgun (WGS) entry which is preliminary data.</text>
</comment>
<dbReference type="OrthoDB" id="5086500at2759"/>
<reference evidence="3" key="1">
    <citation type="submission" date="2020-04" db="EMBL/GenBank/DDBJ databases">
        <title>Analysis of mating type loci in Filobasidium floriforme.</title>
        <authorList>
            <person name="Nowrousian M."/>
        </authorList>
    </citation>
    <scope>NUCLEOTIDE SEQUENCE</scope>
    <source>
        <strain evidence="3">CBS 6242</strain>
    </source>
</reference>
<evidence type="ECO:0000313" key="4">
    <source>
        <dbReference type="Proteomes" id="UP000812966"/>
    </source>
</evidence>
<evidence type="ECO:0000256" key="2">
    <source>
        <dbReference type="SAM" id="SignalP"/>
    </source>
</evidence>
<accession>A0A8K0JM09</accession>
<dbReference type="EMBL" id="JABELV010000065">
    <property type="protein sequence ID" value="KAG7536014.1"/>
    <property type="molecule type" value="Genomic_DNA"/>
</dbReference>
<feature type="region of interest" description="Disordered" evidence="1">
    <location>
        <begin position="263"/>
        <end position="289"/>
    </location>
</feature>
<name>A0A8K0JM09_9TREE</name>
<dbReference type="AlphaFoldDB" id="A0A8K0JM09"/>